<dbReference type="Proteomes" id="UP000190648">
    <property type="component" value="Unassembled WGS sequence"/>
</dbReference>
<dbReference type="AlphaFoldDB" id="A0A1V4K7I8"/>
<dbReference type="PANTHER" id="PTHR46746">
    <property type="entry name" value="KILLER CELL LECTIN-LIKE RECEPTOR SUBFAMILY F MEMBER 2"/>
    <property type="match status" value="1"/>
</dbReference>
<dbReference type="SUPFAM" id="SSF56436">
    <property type="entry name" value="C-type lectin-like"/>
    <property type="match status" value="1"/>
</dbReference>
<protein>
    <recommendedName>
        <fullName evidence="3">C-type lectin domain-containing protein</fullName>
    </recommendedName>
</protein>
<sequence length="247" mass="27546">MEDEDGYMVLDQRRKRGAVGSSSPLQDAGCGLPEPQEGFAPQWAHAPTSATRCPHCLLRALTAALSLSLIGCVSWLVAERGQTEGTMGCVNTSWRHRCADQHGVCLELRKSLCPLQEGEGCKICPSGWTLHGTKCYWAADETSSWSESQEDCVNRGAELLMPEDQDELDFLNKILQNPTRYFWIGLSMPSAGKGWIWLNGSHLDQSRFQLSPWDGGRRCGVLRGDRIISDNCRWACQWVCQKKVTQL</sequence>
<evidence type="ECO:0000256" key="1">
    <source>
        <dbReference type="ARBA" id="ARBA00004167"/>
    </source>
</evidence>
<comment type="caution">
    <text evidence="4">The sequence shown here is derived from an EMBL/GenBank/DDBJ whole genome shotgun (WGS) entry which is preliminary data.</text>
</comment>
<dbReference type="InterPro" id="IPR016187">
    <property type="entry name" value="CTDL_fold"/>
</dbReference>
<dbReference type="Pfam" id="PF00059">
    <property type="entry name" value="Lectin_C"/>
    <property type="match status" value="1"/>
</dbReference>
<organism evidence="4 5">
    <name type="scientific">Patagioenas fasciata monilis</name>
    <dbReference type="NCBI Taxonomy" id="372326"/>
    <lineage>
        <taxon>Eukaryota</taxon>
        <taxon>Metazoa</taxon>
        <taxon>Chordata</taxon>
        <taxon>Craniata</taxon>
        <taxon>Vertebrata</taxon>
        <taxon>Euteleostomi</taxon>
        <taxon>Archelosauria</taxon>
        <taxon>Archosauria</taxon>
        <taxon>Dinosauria</taxon>
        <taxon>Saurischia</taxon>
        <taxon>Theropoda</taxon>
        <taxon>Coelurosauria</taxon>
        <taxon>Aves</taxon>
        <taxon>Neognathae</taxon>
        <taxon>Neoaves</taxon>
        <taxon>Columbimorphae</taxon>
        <taxon>Columbiformes</taxon>
        <taxon>Columbidae</taxon>
        <taxon>Patagioenas</taxon>
    </lineage>
</organism>
<dbReference type="CDD" id="cd03593">
    <property type="entry name" value="CLECT_NK_receptors_like"/>
    <property type="match status" value="1"/>
</dbReference>
<dbReference type="EMBL" id="LSYS01004200">
    <property type="protein sequence ID" value="OPJ80398.1"/>
    <property type="molecule type" value="Genomic_DNA"/>
</dbReference>
<dbReference type="OrthoDB" id="538816at2759"/>
<dbReference type="Gene3D" id="3.10.100.10">
    <property type="entry name" value="Mannose-Binding Protein A, subunit A"/>
    <property type="match status" value="1"/>
</dbReference>
<dbReference type="InterPro" id="IPR016186">
    <property type="entry name" value="C-type_lectin-like/link_sf"/>
</dbReference>
<evidence type="ECO:0000256" key="2">
    <source>
        <dbReference type="ARBA" id="ARBA00022734"/>
    </source>
</evidence>
<dbReference type="GO" id="GO:0005886">
    <property type="term" value="C:plasma membrane"/>
    <property type="evidence" value="ECO:0007669"/>
    <property type="project" value="TreeGrafter"/>
</dbReference>
<evidence type="ECO:0000313" key="5">
    <source>
        <dbReference type="Proteomes" id="UP000190648"/>
    </source>
</evidence>
<dbReference type="STRING" id="372326.A0A1V4K7I8"/>
<feature type="domain" description="C-type lectin" evidence="3">
    <location>
        <begin position="131"/>
        <end position="241"/>
    </location>
</feature>
<name>A0A1V4K7I8_PATFA</name>
<keyword evidence="2" id="KW-0430">Lectin</keyword>
<evidence type="ECO:0000313" key="4">
    <source>
        <dbReference type="EMBL" id="OPJ80398.1"/>
    </source>
</evidence>
<dbReference type="GO" id="GO:0030246">
    <property type="term" value="F:carbohydrate binding"/>
    <property type="evidence" value="ECO:0007669"/>
    <property type="project" value="UniProtKB-KW"/>
</dbReference>
<dbReference type="SMART" id="SM00034">
    <property type="entry name" value="CLECT"/>
    <property type="match status" value="1"/>
</dbReference>
<dbReference type="PANTHER" id="PTHR46746:SF3">
    <property type="entry name" value="C-TYPE LECTIN DOMAIN-CONTAINING PROTEIN-RELATED"/>
    <property type="match status" value="1"/>
</dbReference>
<keyword evidence="5" id="KW-1185">Reference proteome</keyword>
<dbReference type="InterPro" id="IPR001304">
    <property type="entry name" value="C-type_lectin-like"/>
</dbReference>
<dbReference type="InterPro" id="IPR051379">
    <property type="entry name" value="C-type_Lectin_Receptor_IMM"/>
</dbReference>
<comment type="subcellular location">
    <subcellularLocation>
        <location evidence="1">Membrane</location>
        <topology evidence="1">Single-pass membrane protein</topology>
    </subcellularLocation>
</comment>
<evidence type="ECO:0000259" key="3">
    <source>
        <dbReference type="PROSITE" id="PS50041"/>
    </source>
</evidence>
<dbReference type="PROSITE" id="PS50041">
    <property type="entry name" value="C_TYPE_LECTIN_2"/>
    <property type="match status" value="1"/>
</dbReference>
<reference evidence="4 5" key="1">
    <citation type="submission" date="2016-02" db="EMBL/GenBank/DDBJ databases">
        <title>Band-tailed pigeon sequencing and assembly.</title>
        <authorList>
            <person name="Soares A.E."/>
            <person name="Novak B.J."/>
            <person name="Rice E.S."/>
            <person name="O'Connell B."/>
            <person name="Chang D."/>
            <person name="Weber S."/>
            <person name="Shapiro B."/>
        </authorList>
    </citation>
    <scope>NUCLEOTIDE SEQUENCE [LARGE SCALE GENOMIC DNA]</scope>
    <source>
        <strain evidence="4">BTP2013</strain>
        <tissue evidence="4">Blood</tissue>
    </source>
</reference>
<gene>
    <name evidence="4" type="ORF">AV530_010723</name>
</gene>
<proteinExistence type="predicted"/>
<accession>A0A1V4K7I8</accession>
<dbReference type="InterPro" id="IPR033992">
    <property type="entry name" value="NKR-like_CTLD"/>
</dbReference>